<evidence type="ECO:0000259" key="7">
    <source>
        <dbReference type="PROSITE" id="PS51900"/>
    </source>
</evidence>
<evidence type="ECO:0000256" key="3">
    <source>
        <dbReference type="ARBA" id="ARBA00023125"/>
    </source>
</evidence>
<dbReference type="EMBL" id="JACHFD010000005">
    <property type="protein sequence ID" value="MBB5351098.1"/>
    <property type="molecule type" value="Genomic_DNA"/>
</dbReference>
<feature type="domain" description="Tyr recombinase" evidence="6">
    <location>
        <begin position="101"/>
        <end position="317"/>
    </location>
</feature>
<dbReference type="PROSITE" id="PS51900">
    <property type="entry name" value="CB"/>
    <property type="match status" value="1"/>
</dbReference>
<dbReference type="GO" id="GO:0015074">
    <property type="term" value="P:DNA integration"/>
    <property type="evidence" value="ECO:0007669"/>
    <property type="project" value="UniProtKB-KW"/>
</dbReference>
<dbReference type="InterPro" id="IPR050090">
    <property type="entry name" value="Tyrosine_recombinase_XerCD"/>
</dbReference>
<name>A0A840V8P8_9BACT</name>
<dbReference type="AlphaFoldDB" id="A0A840V8P8"/>
<evidence type="ECO:0000256" key="4">
    <source>
        <dbReference type="ARBA" id="ARBA00023172"/>
    </source>
</evidence>
<gene>
    <name evidence="8" type="ORF">HNR46_001332</name>
</gene>
<dbReference type="Gene3D" id="1.10.150.130">
    <property type="match status" value="1"/>
</dbReference>
<protein>
    <submittedName>
        <fullName evidence="8">Site-specific recombinase XerD</fullName>
    </submittedName>
</protein>
<evidence type="ECO:0000313" key="9">
    <source>
        <dbReference type="Proteomes" id="UP000557717"/>
    </source>
</evidence>
<reference evidence="8 9" key="1">
    <citation type="submission" date="2020-08" db="EMBL/GenBank/DDBJ databases">
        <title>Genomic Encyclopedia of Type Strains, Phase IV (KMG-IV): sequencing the most valuable type-strain genomes for metagenomic binning, comparative biology and taxonomic classification.</title>
        <authorList>
            <person name="Goeker M."/>
        </authorList>
    </citation>
    <scope>NUCLEOTIDE SEQUENCE [LARGE SCALE GENOMIC DNA]</scope>
    <source>
        <strain evidence="8 9">YC6886</strain>
    </source>
</reference>
<dbReference type="InterPro" id="IPR004107">
    <property type="entry name" value="Integrase_SAM-like_N"/>
</dbReference>
<dbReference type="Proteomes" id="UP000557717">
    <property type="component" value="Unassembled WGS sequence"/>
</dbReference>
<dbReference type="Pfam" id="PF13495">
    <property type="entry name" value="Phage_int_SAM_4"/>
    <property type="match status" value="1"/>
</dbReference>
<dbReference type="InterPro" id="IPR010998">
    <property type="entry name" value="Integrase_recombinase_N"/>
</dbReference>
<dbReference type="SUPFAM" id="SSF56349">
    <property type="entry name" value="DNA breaking-rejoining enzymes"/>
    <property type="match status" value="1"/>
</dbReference>
<dbReference type="InterPro" id="IPR013762">
    <property type="entry name" value="Integrase-like_cat_sf"/>
</dbReference>
<accession>A0A840V8P8</accession>
<feature type="domain" description="Core-binding (CB)" evidence="7">
    <location>
        <begin position="1"/>
        <end position="84"/>
    </location>
</feature>
<evidence type="ECO:0000256" key="1">
    <source>
        <dbReference type="ARBA" id="ARBA00008857"/>
    </source>
</evidence>
<keyword evidence="9" id="KW-1185">Reference proteome</keyword>
<keyword evidence="2" id="KW-0229">DNA integration</keyword>
<comment type="caution">
    <text evidence="8">The sequence shown here is derived from an EMBL/GenBank/DDBJ whole genome shotgun (WGS) entry which is preliminary data.</text>
</comment>
<keyword evidence="4" id="KW-0233">DNA recombination</keyword>
<dbReference type="InterPro" id="IPR011010">
    <property type="entry name" value="DNA_brk_join_enz"/>
</dbReference>
<comment type="similarity">
    <text evidence="1">Belongs to the 'phage' integrase family.</text>
</comment>
<keyword evidence="3 5" id="KW-0238">DNA-binding</keyword>
<evidence type="ECO:0000256" key="2">
    <source>
        <dbReference type="ARBA" id="ARBA00022908"/>
    </source>
</evidence>
<dbReference type="InterPro" id="IPR044068">
    <property type="entry name" value="CB"/>
</dbReference>
<evidence type="ECO:0000259" key="6">
    <source>
        <dbReference type="PROSITE" id="PS51898"/>
    </source>
</evidence>
<dbReference type="PANTHER" id="PTHR30349:SF64">
    <property type="entry name" value="PROPHAGE INTEGRASE INTD-RELATED"/>
    <property type="match status" value="1"/>
</dbReference>
<dbReference type="PANTHER" id="PTHR30349">
    <property type="entry name" value="PHAGE INTEGRASE-RELATED"/>
    <property type="match status" value="1"/>
</dbReference>
<dbReference type="PROSITE" id="PS51898">
    <property type="entry name" value="TYR_RECOMBINASE"/>
    <property type="match status" value="1"/>
</dbReference>
<dbReference type="GO" id="GO:0006310">
    <property type="term" value="P:DNA recombination"/>
    <property type="evidence" value="ECO:0007669"/>
    <property type="project" value="UniProtKB-KW"/>
</dbReference>
<dbReference type="RefSeq" id="WP_184016971.1">
    <property type="nucleotide sequence ID" value="NZ_JACHFD010000005.1"/>
</dbReference>
<dbReference type="Pfam" id="PF00589">
    <property type="entry name" value="Phage_integrase"/>
    <property type="match status" value="1"/>
</dbReference>
<organism evidence="8 9">
    <name type="scientific">Haloferula luteola</name>
    <dbReference type="NCBI Taxonomy" id="595692"/>
    <lineage>
        <taxon>Bacteria</taxon>
        <taxon>Pseudomonadati</taxon>
        <taxon>Verrucomicrobiota</taxon>
        <taxon>Verrucomicrobiia</taxon>
        <taxon>Verrucomicrobiales</taxon>
        <taxon>Verrucomicrobiaceae</taxon>
        <taxon>Haloferula</taxon>
    </lineage>
</organism>
<dbReference type="InterPro" id="IPR002104">
    <property type="entry name" value="Integrase_catalytic"/>
</dbReference>
<dbReference type="GO" id="GO:0003677">
    <property type="term" value="F:DNA binding"/>
    <property type="evidence" value="ECO:0007669"/>
    <property type="project" value="UniProtKB-UniRule"/>
</dbReference>
<evidence type="ECO:0000256" key="5">
    <source>
        <dbReference type="PROSITE-ProRule" id="PRU01248"/>
    </source>
</evidence>
<proteinExistence type="inferred from homology"/>
<evidence type="ECO:0000313" key="8">
    <source>
        <dbReference type="EMBL" id="MBB5351098.1"/>
    </source>
</evidence>
<sequence length="323" mass="36998">MNRTEILQRFDLIARRRIALSTERSYRSWILKYLKFLVTPQARVCGTSEEKMESFLSRMAHAEYSAVSQNQAFNALLFFYRHVVKVEIGDVSALRCRRGFRERYVPTQAEISAMFSKLTNTPTYNVRLLAALLYGCGLRVKSACELRIKDFDLDRMVLTIHEDKGDKDRQVTIPTILLPALRRQLARASALAEVDVAARQPVQLPGRLDVKYPKREFEVRWHFLFPSPMPCSHPRTGKIVRWRVGEDVIQRAIKRASEAAGIPGKVTPHCLRHAYCSDLMDAGHSPRRVQEAMGHSDIRTTMGYARKECLSLPSPLESLRSHT</sequence>
<dbReference type="Gene3D" id="1.10.443.10">
    <property type="entry name" value="Intergrase catalytic core"/>
    <property type="match status" value="1"/>
</dbReference>